<evidence type="ECO:0000256" key="8">
    <source>
        <dbReference type="ARBA" id="ARBA00022692"/>
    </source>
</evidence>
<evidence type="ECO:0000256" key="13">
    <source>
        <dbReference type="ARBA" id="ARBA00023012"/>
    </source>
</evidence>
<dbReference type="PROSITE" id="PS50894">
    <property type="entry name" value="HPT"/>
    <property type="match status" value="1"/>
</dbReference>
<dbReference type="SUPFAM" id="SSF47226">
    <property type="entry name" value="Histidine-containing phosphotransfer domain, HPT domain"/>
    <property type="match status" value="1"/>
</dbReference>
<evidence type="ECO:0000256" key="6">
    <source>
        <dbReference type="ARBA" id="ARBA00022553"/>
    </source>
</evidence>
<evidence type="ECO:0000256" key="1">
    <source>
        <dbReference type="ARBA" id="ARBA00000085"/>
    </source>
</evidence>
<dbReference type="InterPro" id="IPR036641">
    <property type="entry name" value="HPT_dom_sf"/>
</dbReference>
<name>A0A318JNV0_9NEIS</name>
<dbReference type="EC" id="2.7.13.3" evidence="3"/>
<evidence type="ECO:0000256" key="16">
    <source>
        <dbReference type="ARBA" id="ARBA00070152"/>
    </source>
</evidence>
<dbReference type="Pfam" id="PF00072">
    <property type="entry name" value="Response_reg"/>
    <property type="match status" value="1"/>
</dbReference>
<dbReference type="InterPro" id="IPR003661">
    <property type="entry name" value="HisK_dim/P_dom"/>
</dbReference>
<keyword evidence="4" id="KW-1003">Cell membrane</keyword>
<dbReference type="Gene3D" id="3.40.190.10">
    <property type="entry name" value="Periplasmic binding protein-like II"/>
    <property type="match status" value="4"/>
</dbReference>
<keyword evidence="6 18" id="KW-0597">Phosphoprotein</keyword>
<sequence>MRLFWLLLLWLCLLAGPIARAAVPPAGGAVALQLLAQNVYSGQTLELPVREADWLQHKKRLRLGVVDDSPPLDIISAGDSFQGLNADVFGFVASRLGLQPEVYRYPTPQLALQAMQRGDIDLLSSSIPLKPATPGVSLSQPYLEDQPVLVGYADPNPHKLRIGMQRMYPSPALLRERYPEADISDYPSVAEGLSALEAHQIDLFFGDAIVINYVANQNLVDDLKVIQRFGQRNSRAFALPAGQPLLRQALNKALGLLREPQHQQLIQRWSGGALLLLPHVLPIDFTAEEKQWLKQHPVLRVAAGHSFAPISFFDDQGVWRGASAELLELIAQRIGVRLEVRKAHSLENILEIMRRGEADLTTLPTRNVGSADDLLFSEPLTPLSYNLVVRINTDPPQTVADLHNKVVAVNRGLVKAMQWEKTFPGAIFKEVNNPVSAFDMVENGKADMALVATMNSRYYLPLLFNGKLREANITGLPGNVLSLAVPSDHRILLSILNKALFSIGPESLDNLFNERWRTNVGASNQSWYDYSLGLIYLVIAVASLLLLVSLAWNSRLRKQIAKRQTAEKALSDQLNFMTTLIDVTPYPVYVLDRKGQLLSCNEHYLQALTLTREEAMSHRDNIGGIIDIDDKSRSTLAQDYQLAIEYGVPIQRDREVMLNRQHISAFHWIQPFRDTEGVIRGVICGWIDISERRRLIEELQAAKEQADKASQAKTTFLATMSHEIRTPMSAVIGMLELALRQADHGVVDQPSLQVAYDSAQGLLGLIGDILDIVRIESGHLSLNPEPCNLLEQTRSVMRIFDGLARQKQLGLFLDVDPATPAPWQVMLDPLRFKQILSNLLSNAIKFTQQGSVTVRVRQSVLPDQQLLVQIRVTDTGIGISAEDQQRLFLPFGQAVASQRNVQSGTGLGLVISRTLCEMMQGSLTLSSRPHDGTRLDIELRLPLSGQAYVEVEAAPSASLQAGQSDKLRLRILVVDDNVANRLLLSQQLRYLGHQTDVAANGREGLVMWQQGRFDVVFTDCNMPEMNGYQLSQAIRQQEEQEQLAPVLLLGFTANALPDERERCRAAGMDDCLFKPISLAGLRSCLQQHMHGRISEADQGQDPGYSLDELSFMEAEQLQQLLGHLQQGLQDDMESLRALVLLGNAAGVGRIAHQIKGAARIINASQLIACCQALEEYCRQHEEISEQQAEVQALYAAVPDLLAVLSQERAQLS</sequence>
<dbReference type="GO" id="GO:0000155">
    <property type="term" value="F:phosphorelay sensor kinase activity"/>
    <property type="evidence" value="ECO:0007669"/>
    <property type="project" value="InterPro"/>
</dbReference>
<dbReference type="PROSITE" id="PS50112">
    <property type="entry name" value="PAS"/>
    <property type="match status" value="1"/>
</dbReference>
<dbReference type="OrthoDB" id="9796305at2"/>
<dbReference type="Pfam" id="PF00512">
    <property type="entry name" value="HisKA"/>
    <property type="match status" value="1"/>
</dbReference>
<dbReference type="InterPro" id="IPR008207">
    <property type="entry name" value="Sig_transdc_His_kin_Hpt_dom"/>
</dbReference>
<dbReference type="Gene3D" id="1.20.120.160">
    <property type="entry name" value="HPT domain"/>
    <property type="match status" value="1"/>
</dbReference>
<comment type="subcellular location">
    <subcellularLocation>
        <location evidence="2">Cell inner membrane</location>
        <topology evidence="2">Multi-pass membrane protein</topology>
    </subcellularLocation>
</comment>
<evidence type="ECO:0000256" key="19">
    <source>
        <dbReference type="SAM" id="Phobius"/>
    </source>
</evidence>
<dbReference type="PANTHER" id="PTHR43047:SF72">
    <property type="entry name" value="OSMOSENSING HISTIDINE PROTEIN KINASE SLN1"/>
    <property type="match status" value="1"/>
</dbReference>
<evidence type="ECO:0000256" key="10">
    <source>
        <dbReference type="ARBA" id="ARBA00022777"/>
    </source>
</evidence>
<accession>A0A318JNV0</accession>
<dbReference type="GO" id="GO:0009927">
    <property type="term" value="F:histidine phosphotransfer kinase activity"/>
    <property type="evidence" value="ECO:0007669"/>
    <property type="project" value="TreeGrafter"/>
</dbReference>
<keyword evidence="11" id="KW-0547">Nucleotide-binding</keyword>
<comment type="function">
    <text evidence="15">Member of the two-component regulatory system BvgS/BvgA. Phosphorylates BvgA via a four-step phosphorelay in response to environmental signals.</text>
</comment>
<dbReference type="SUPFAM" id="SSF55785">
    <property type="entry name" value="PYP-like sensor domain (PAS domain)"/>
    <property type="match status" value="1"/>
</dbReference>
<dbReference type="CDD" id="cd00088">
    <property type="entry name" value="HPT"/>
    <property type="match status" value="1"/>
</dbReference>
<dbReference type="Gene3D" id="3.30.450.20">
    <property type="entry name" value="PAS domain"/>
    <property type="match status" value="1"/>
</dbReference>
<dbReference type="PROSITE" id="PS50109">
    <property type="entry name" value="HIS_KIN"/>
    <property type="match status" value="1"/>
</dbReference>
<dbReference type="InterPro" id="IPR001638">
    <property type="entry name" value="Solute-binding_3/MltF_N"/>
</dbReference>
<evidence type="ECO:0000256" key="4">
    <source>
        <dbReference type="ARBA" id="ARBA00022475"/>
    </source>
</evidence>
<feature type="chain" id="PRO_5016234172" description="Virulence sensor protein BvgS" evidence="20">
    <location>
        <begin position="22"/>
        <end position="1212"/>
    </location>
</feature>
<dbReference type="PROSITE" id="PS50110">
    <property type="entry name" value="RESPONSE_REGULATORY"/>
    <property type="match status" value="1"/>
</dbReference>
<dbReference type="AlphaFoldDB" id="A0A318JNV0"/>
<evidence type="ECO:0000256" key="12">
    <source>
        <dbReference type="ARBA" id="ARBA00022989"/>
    </source>
</evidence>
<dbReference type="CDD" id="cd16922">
    <property type="entry name" value="HATPase_EvgS-ArcB-TorS-like"/>
    <property type="match status" value="1"/>
</dbReference>
<dbReference type="GO" id="GO:0005886">
    <property type="term" value="C:plasma membrane"/>
    <property type="evidence" value="ECO:0007669"/>
    <property type="project" value="UniProtKB-SubCell"/>
</dbReference>
<dbReference type="InterPro" id="IPR036890">
    <property type="entry name" value="HATPase_C_sf"/>
</dbReference>
<feature type="modified residue" description="Phosphohistidine" evidence="17">
    <location>
        <position position="1152"/>
    </location>
</feature>
<dbReference type="InterPro" id="IPR005467">
    <property type="entry name" value="His_kinase_dom"/>
</dbReference>
<dbReference type="EMBL" id="QJKC01000004">
    <property type="protein sequence ID" value="PXX49544.1"/>
    <property type="molecule type" value="Genomic_DNA"/>
</dbReference>
<evidence type="ECO:0000259" key="23">
    <source>
        <dbReference type="PROSITE" id="PS50112"/>
    </source>
</evidence>
<protein>
    <recommendedName>
        <fullName evidence="16">Virulence sensor protein BvgS</fullName>
        <ecNumber evidence="3">2.7.13.3</ecNumber>
    </recommendedName>
</protein>
<dbReference type="InterPro" id="IPR004358">
    <property type="entry name" value="Sig_transdc_His_kin-like_C"/>
</dbReference>
<feature type="domain" description="HPt" evidence="24">
    <location>
        <begin position="1113"/>
        <end position="1212"/>
    </location>
</feature>
<evidence type="ECO:0000256" key="18">
    <source>
        <dbReference type="PROSITE-ProRule" id="PRU00169"/>
    </source>
</evidence>
<dbReference type="PANTHER" id="PTHR43047">
    <property type="entry name" value="TWO-COMPONENT HISTIDINE PROTEIN KINASE"/>
    <property type="match status" value="1"/>
</dbReference>
<evidence type="ECO:0000256" key="17">
    <source>
        <dbReference type="PROSITE-ProRule" id="PRU00110"/>
    </source>
</evidence>
<dbReference type="InterPro" id="IPR036097">
    <property type="entry name" value="HisK_dim/P_sf"/>
</dbReference>
<dbReference type="SMART" id="SM00387">
    <property type="entry name" value="HATPase_c"/>
    <property type="match status" value="1"/>
</dbReference>
<evidence type="ECO:0000256" key="20">
    <source>
        <dbReference type="SAM" id="SignalP"/>
    </source>
</evidence>
<evidence type="ECO:0000313" key="26">
    <source>
        <dbReference type="Proteomes" id="UP000248395"/>
    </source>
</evidence>
<evidence type="ECO:0000256" key="7">
    <source>
        <dbReference type="ARBA" id="ARBA00022679"/>
    </source>
</evidence>
<proteinExistence type="predicted"/>
<dbReference type="SUPFAM" id="SSF47384">
    <property type="entry name" value="Homodimeric domain of signal transducing histidine kinase"/>
    <property type="match status" value="1"/>
</dbReference>
<dbReference type="PRINTS" id="PR00344">
    <property type="entry name" value="BCTRLSENSOR"/>
</dbReference>
<keyword evidence="7" id="KW-0808">Transferase</keyword>
<dbReference type="SUPFAM" id="SSF52172">
    <property type="entry name" value="CheY-like"/>
    <property type="match status" value="1"/>
</dbReference>
<dbReference type="RefSeq" id="WP_158527696.1">
    <property type="nucleotide sequence ID" value="NZ_QJKC01000004.1"/>
</dbReference>
<dbReference type="Pfam" id="PF02518">
    <property type="entry name" value="HATPase_c"/>
    <property type="match status" value="1"/>
</dbReference>
<dbReference type="Pfam" id="PF01627">
    <property type="entry name" value="Hpt"/>
    <property type="match status" value="1"/>
</dbReference>
<dbReference type="InterPro" id="IPR003594">
    <property type="entry name" value="HATPase_dom"/>
</dbReference>
<keyword evidence="14 19" id="KW-0472">Membrane</keyword>
<feature type="domain" description="Response regulatory" evidence="22">
    <location>
        <begin position="970"/>
        <end position="1089"/>
    </location>
</feature>
<keyword evidence="11" id="KW-0067">ATP-binding</keyword>
<keyword evidence="26" id="KW-1185">Reference proteome</keyword>
<evidence type="ECO:0000256" key="3">
    <source>
        <dbReference type="ARBA" id="ARBA00012438"/>
    </source>
</evidence>
<dbReference type="SUPFAM" id="SSF55874">
    <property type="entry name" value="ATPase domain of HSP90 chaperone/DNA topoisomerase II/histidine kinase"/>
    <property type="match status" value="1"/>
</dbReference>
<dbReference type="SMART" id="SM00448">
    <property type="entry name" value="REC"/>
    <property type="match status" value="1"/>
</dbReference>
<organism evidence="25 26">
    <name type="scientific">Aquitalea magnusonii</name>
    <dbReference type="NCBI Taxonomy" id="332411"/>
    <lineage>
        <taxon>Bacteria</taxon>
        <taxon>Pseudomonadati</taxon>
        <taxon>Pseudomonadota</taxon>
        <taxon>Betaproteobacteria</taxon>
        <taxon>Neisseriales</taxon>
        <taxon>Chromobacteriaceae</taxon>
        <taxon>Aquitalea</taxon>
    </lineage>
</organism>
<evidence type="ECO:0000259" key="22">
    <source>
        <dbReference type="PROSITE" id="PS50110"/>
    </source>
</evidence>
<keyword evidence="12 19" id="KW-1133">Transmembrane helix</keyword>
<dbReference type="Pfam" id="PF00497">
    <property type="entry name" value="SBP_bac_3"/>
    <property type="match status" value="2"/>
</dbReference>
<dbReference type="SUPFAM" id="SSF53850">
    <property type="entry name" value="Periplasmic binding protein-like II"/>
    <property type="match status" value="2"/>
</dbReference>
<evidence type="ECO:0000313" key="25">
    <source>
        <dbReference type="EMBL" id="PXX49544.1"/>
    </source>
</evidence>
<dbReference type="SMART" id="SM00062">
    <property type="entry name" value="PBPb"/>
    <property type="match status" value="2"/>
</dbReference>
<evidence type="ECO:0000256" key="9">
    <source>
        <dbReference type="ARBA" id="ARBA00022729"/>
    </source>
</evidence>
<reference evidence="25 26" key="1">
    <citation type="submission" date="2018-05" db="EMBL/GenBank/DDBJ databases">
        <title>Genomic Encyclopedia of Type Strains, Phase IV (KMG-IV): sequencing the most valuable type-strain genomes for metagenomic binning, comparative biology and taxonomic classification.</title>
        <authorList>
            <person name="Goeker M."/>
        </authorList>
    </citation>
    <scope>NUCLEOTIDE SEQUENCE [LARGE SCALE GENOMIC DNA]</scope>
    <source>
        <strain evidence="25 26">DSM 25134</strain>
    </source>
</reference>
<feature type="transmembrane region" description="Helical" evidence="19">
    <location>
        <begin position="533"/>
        <end position="553"/>
    </location>
</feature>
<evidence type="ECO:0000256" key="11">
    <source>
        <dbReference type="ARBA" id="ARBA00022840"/>
    </source>
</evidence>
<feature type="domain" description="Histidine kinase" evidence="21">
    <location>
        <begin position="719"/>
        <end position="943"/>
    </location>
</feature>
<dbReference type="FunFam" id="3.30.565.10:FF:000010">
    <property type="entry name" value="Sensor histidine kinase RcsC"/>
    <property type="match status" value="1"/>
</dbReference>
<dbReference type="CDD" id="cd17546">
    <property type="entry name" value="REC_hyHK_CKI1_RcsC-like"/>
    <property type="match status" value="1"/>
</dbReference>
<feature type="domain" description="PAS" evidence="23">
    <location>
        <begin position="573"/>
        <end position="647"/>
    </location>
</feature>
<keyword evidence="10 25" id="KW-0418">Kinase</keyword>
<dbReference type="Pfam" id="PF08448">
    <property type="entry name" value="PAS_4"/>
    <property type="match status" value="1"/>
</dbReference>
<evidence type="ECO:0000259" key="24">
    <source>
        <dbReference type="PROSITE" id="PS50894"/>
    </source>
</evidence>
<dbReference type="InterPro" id="IPR000014">
    <property type="entry name" value="PAS"/>
</dbReference>
<dbReference type="InterPro" id="IPR011006">
    <property type="entry name" value="CheY-like_superfamily"/>
</dbReference>
<keyword evidence="8 19" id="KW-0812">Transmembrane</keyword>
<dbReference type="CDD" id="cd13705">
    <property type="entry name" value="PBP2_BvgS_D1"/>
    <property type="match status" value="1"/>
</dbReference>
<feature type="modified residue" description="4-aspartylphosphate" evidence="18">
    <location>
        <position position="1019"/>
    </location>
</feature>
<comment type="catalytic activity">
    <reaction evidence="1">
        <text>ATP + protein L-histidine = ADP + protein N-phospho-L-histidine.</text>
        <dbReference type="EC" id="2.7.13.3"/>
    </reaction>
</comment>
<dbReference type="InterPro" id="IPR013656">
    <property type="entry name" value="PAS_4"/>
</dbReference>
<keyword evidence="9 20" id="KW-0732">Signal</keyword>
<evidence type="ECO:0000256" key="2">
    <source>
        <dbReference type="ARBA" id="ARBA00004429"/>
    </source>
</evidence>
<dbReference type="Gene3D" id="1.10.287.130">
    <property type="match status" value="1"/>
</dbReference>
<evidence type="ECO:0000256" key="15">
    <source>
        <dbReference type="ARBA" id="ARBA00058004"/>
    </source>
</evidence>
<gene>
    <name evidence="25" type="ORF">DFR38_104188</name>
</gene>
<dbReference type="InterPro" id="IPR049870">
    <property type="entry name" value="BvgS-like_periplasmic1"/>
</dbReference>
<dbReference type="InterPro" id="IPR001789">
    <property type="entry name" value="Sig_transdc_resp-reg_receiver"/>
</dbReference>
<dbReference type="CDD" id="cd00130">
    <property type="entry name" value="PAS"/>
    <property type="match status" value="1"/>
</dbReference>
<dbReference type="Proteomes" id="UP000248395">
    <property type="component" value="Unassembled WGS sequence"/>
</dbReference>
<comment type="caution">
    <text evidence="25">The sequence shown here is derived from an EMBL/GenBank/DDBJ whole genome shotgun (WGS) entry which is preliminary data.</text>
</comment>
<dbReference type="Gene3D" id="3.40.50.2300">
    <property type="match status" value="1"/>
</dbReference>
<dbReference type="InterPro" id="IPR035965">
    <property type="entry name" value="PAS-like_dom_sf"/>
</dbReference>
<feature type="signal peptide" evidence="20">
    <location>
        <begin position="1"/>
        <end position="21"/>
    </location>
</feature>
<keyword evidence="5" id="KW-0997">Cell inner membrane</keyword>
<evidence type="ECO:0000259" key="21">
    <source>
        <dbReference type="PROSITE" id="PS50109"/>
    </source>
</evidence>
<dbReference type="CDD" id="cd00082">
    <property type="entry name" value="HisKA"/>
    <property type="match status" value="1"/>
</dbReference>
<evidence type="ECO:0000256" key="5">
    <source>
        <dbReference type="ARBA" id="ARBA00022519"/>
    </source>
</evidence>
<dbReference type="SMART" id="SM00388">
    <property type="entry name" value="HisKA"/>
    <property type="match status" value="1"/>
</dbReference>
<evidence type="ECO:0000256" key="14">
    <source>
        <dbReference type="ARBA" id="ARBA00023136"/>
    </source>
</evidence>
<dbReference type="Gene3D" id="3.30.565.10">
    <property type="entry name" value="Histidine kinase-like ATPase, C-terminal domain"/>
    <property type="match status" value="1"/>
</dbReference>
<keyword evidence="13" id="KW-0902">Two-component regulatory system</keyword>